<dbReference type="InterPro" id="IPR003382">
    <property type="entry name" value="Flavoprotein"/>
</dbReference>
<dbReference type="PANTHER" id="PTHR14359:SF6">
    <property type="entry name" value="PHOSPHOPANTOTHENOYLCYSTEINE DECARBOXYLASE"/>
    <property type="match status" value="1"/>
</dbReference>
<dbReference type="Gene3D" id="3.40.50.1950">
    <property type="entry name" value="Flavin prenyltransferase-like"/>
    <property type="match status" value="1"/>
</dbReference>
<evidence type="ECO:0000256" key="8">
    <source>
        <dbReference type="ARBA" id="ARBA00066422"/>
    </source>
</evidence>
<protein>
    <recommendedName>
        <fullName evidence="8">phosphopantothenoylcysteine decarboxylase</fullName>
        <ecNumber evidence="8">4.1.1.36</ecNumber>
    </recommendedName>
</protein>
<dbReference type="SUPFAM" id="SSF52507">
    <property type="entry name" value="Homo-oligomeric flavin-containing Cys decarboxylases, HFCD"/>
    <property type="match status" value="1"/>
</dbReference>
<dbReference type="PANTHER" id="PTHR14359">
    <property type="entry name" value="HOMO-OLIGOMERIC FLAVIN CONTAINING CYS DECARBOXYLASE FAMILY"/>
    <property type="match status" value="1"/>
</dbReference>
<feature type="domain" description="Flavoprotein" evidence="9">
    <location>
        <begin position="22"/>
        <end position="180"/>
    </location>
</feature>
<gene>
    <name evidence="10" type="ORF">F511_32715</name>
</gene>
<dbReference type="GO" id="GO:0071513">
    <property type="term" value="C:phosphopantothenoylcysteine decarboxylase complex"/>
    <property type="evidence" value="ECO:0007669"/>
    <property type="project" value="TreeGrafter"/>
</dbReference>
<dbReference type="OrthoDB" id="1532798at2759"/>
<dbReference type="EC" id="4.1.1.36" evidence="8"/>
<accession>A0A2Z7BWC7</accession>
<dbReference type="InterPro" id="IPR036551">
    <property type="entry name" value="Flavin_trans-like"/>
</dbReference>
<dbReference type="EMBL" id="KV001736">
    <property type="protein sequence ID" value="KZV38759.1"/>
    <property type="molecule type" value="Genomic_DNA"/>
</dbReference>
<reference evidence="10 11" key="1">
    <citation type="journal article" date="2015" name="Proc. Natl. Acad. Sci. U.S.A.">
        <title>The resurrection genome of Boea hygrometrica: A blueprint for survival of dehydration.</title>
        <authorList>
            <person name="Xiao L."/>
            <person name="Yang G."/>
            <person name="Zhang L."/>
            <person name="Yang X."/>
            <person name="Zhao S."/>
            <person name="Ji Z."/>
            <person name="Zhou Q."/>
            <person name="Hu M."/>
            <person name="Wang Y."/>
            <person name="Chen M."/>
            <person name="Xu Y."/>
            <person name="Jin H."/>
            <person name="Xiao X."/>
            <person name="Hu G."/>
            <person name="Bao F."/>
            <person name="Hu Y."/>
            <person name="Wan P."/>
            <person name="Li L."/>
            <person name="Deng X."/>
            <person name="Kuang T."/>
            <person name="Xiang C."/>
            <person name="Zhu J.K."/>
            <person name="Oliver M.J."/>
            <person name="He Y."/>
        </authorList>
    </citation>
    <scope>NUCLEOTIDE SEQUENCE [LARGE SCALE GENOMIC DNA]</scope>
    <source>
        <strain evidence="11">cv. XS01</strain>
    </source>
</reference>
<evidence type="ECO:0000256" key="5">
    <source>
        <dbReference type="ARBA" id="ARBA00022993"/>
    </source>
</evidence>
<keyword evidence="11" id="KW-1185">Reference proteome</keyword>
<evidence type="ECO:0000256" key="2">
    <source>
        <dbReference type="ARBA" id="ARBA00022604"/>
    </source>
</evidence>
<sequence>MAHPAHSDKGKEPVEVHGIRPRILLAACGTEAAVGFTNLCGYFSQWADVLAVSTENALHFINISLLPPGVRLYISDWGSWKKLGDNVPHIEFSKWADIVVIAPLSANTLAKISGGLCDNLLTCIVRAWDYSKPLVVAPDMDPLVWKSSLTETHMIGIEDRGVYLIPPVSKIVDGVDRGLGAMERPSVIVSTVKSILSSNIKRSRRNLVVPQ</sequence>
<keyword evidence="2" id="KW-0341">Growth regulation</keyword>
<name>A0A2Z7BWC7_9LAMI</name>
<proteinExistence type="inferred from homology"/>
<evidence type="ECO:0000256" key="4">
    <source>
        <dbReference type="ARBA" id="ARBA00022793"/>
    </source>
</evidence>
<keyword evidence="3" id="KW-0285">Flavoprotein</keyword>
<keyword evidence="5" id="KW-0173">Coenzyme A biosynthesis</keyword>
<evidence type="ECO:0000256" key="1">
    <source>
        <dbReference type="ARBA" id="ARBA00001917"/>
    </source>
</evidence>
<dbReference type="Proteomes" id="UP000250235">
    <property type="component" value="Unassembled WGS sequence"/>
</dbReference>
<dbReference type="GO" id="GO:0004633">
    <property type="term" value="F:phosphopantothenoylcysteine decarboxylase activity"/>
    <property type="evidence" value="ECO:0007669"/>
    <property type="project" value="UniProtKB-EC"/>
</dbReference>
<keyword evidence="3" id="KW-0288">FMN</keyword>
<evidence type="ECO:0000259" key="9">
    <source>
        <dbReference type="Pfam" id="PF02441"/>
    </source>
</evidence>
<dbReference type="GO" id="GO:0010181">
    <property type="term" value="F:FMN binding"/>
    <property type="evidence" value="ECO:0007669"/>
    <property type="project" value="TreeGrafter"/>
</dbReference>
<evidence type="ECO:0000256" key="6">
    <source>
        <dbReference type="ARBA" id="ARBA00038350"/>
    </source>
</evidence>
<dbReference type="Pfam" id="PF02441">
    <property type="entry name" value="Flavoprotein"/>
    <property type="match status" value="1"/>
</dbReference>
<evidence type="ECO:0000313" key="11">
    <source>
        <dbReference type="Proteomes" id="UP000250235"/>
    </source>
</evidence>
<keyword evidence="4" id="KW-0456">Lyase</keyword>
<comment type="pathway">
    <text evidence="7">Cofactor biosynthesis; coenzyme A biosynthesis; CoA from (R)-pantothenate: step 3/5.</text>
</comment>
<evidence type="ECO:0000256" key="3">
    <source>
        <dbReference type="ARBA" id="ARBA00022643"/>
    </source>
</evidence>
<organism evidence="10 11">
    <name type="scientific">Dorcoceras hygrometricum</name>
    <dbReference type="NCBI Taxonomy" id="472368"/>
    <lineage>
        <taxon>Eukaryota</taxon>
        <taxon>Viridiplantae</taxon>
        <taxon>Streptophyta</taxon>
        <taxon>Embryophyta</taxon>
        <taxon>Tracheophyta</taxon>
        <taxon>Spermatophyta</taxon>
        <taxon>Magnoliopsida</taxon>
        <taxon>eudicotyledons</taxon>
        <taxon>Gunneridae</taxon>
        <taxon>Pentapetalae</taxon>
        <taxon>asterids</taxon>
        <taxon>lamiids</taxon>
        <taxon>Lamiales</taxon>
        <taxon>Gesneriaceae</taxon>
        <taxon>Didymocarpoideae</taxon>
        <taxon>Trichosporeae</taxon>
        <taxon>Loxocarpinae</taxon>
        <taxon>Dorcoceras</taxon>
    </lineage>
</organism>
<dbReference type="AlphaFoldDB" id="A0A2Z7BWC7"/>
<comment type="similarity">
    <text evidence="6">Belongs to the HFCD (homooligomeric flavin containing Cys decarboxylase) superfamily.</text>
</comment>
<dbReference type="GO" id="GO:0015937">
    <property type="term" value="P:coenzyme A biosynthetic process"/>
    <property type="evidence" value="ECO:0007669"/>
    <property type="project" value="UniProtKB-KW"/>
</dbReference>
<evidence type="ECO:0000313" key="10">
    <source>
        <dbReference type="EMBL" id="KZV38759.1"/>
    </source>
</evidence>
<keyword evidence="4" id="KW-0210">Decarboxylase</keyword>
<evidence type="ECO:0000256" key="7">
    <source>
        <dbReference type="ARBA" id="ARBA00060685"/>
    </source>
</evidence>
<comment type="cofactor">
    <cofactor evidence="1">
        <name>FMN</name>
        <dbReference type="ChEBI" id="CHEBI:58210"/>
    </cofactor>
</comment>